<dbReference type="Proteomes" id="UP000830326">
    <property type="component" value="Chromosome"/>
</dbReference>
<name>A0ABY4H828_9BACI</name>
<keyword evidence="6" id="KW-1185">Reference proteome</keyword>
<gene>
    <name evidence="5" type="ORF">MUO15_14110</name>
</gene>
<dbReference type="RefSeq" id="WP_245030080.1">
    <property type="nucleotide sequence ID" value="NZ_CP095075.1"/>
</dbReference>
<dbReference type="Gene3D" id="1.20.120.580">
    <property type="entry name" value="bsu32300-like"/>
    <property type="match status" value="1"/>
</dbReference>
<evidence type="ECO:0000256" key="4">
    <source>
        <dbReference type="ARBA" id="ARBA00024207"/>
    </source>
</evidence>
<evidence type="ECO:0000256" key="1">
    <source>
        <dbReference type="ARBA" id="ARBA00022649"/>
    </source>
</evidence>
<proteinExistence type="inferred from homology"/>
<accession>A0ABY4H828</accession>
<keyword evidence="1" id="KW-1277">Toxin-antitoxin system</keyword>
<evidence type="ECO:0000313" key="5">
    <source>
        <dbReference type="EMBL" id="UOR10759.1"/>
    </source>
</evidence>
<keyword evidence="3" id="KW-0378">Hydrolase</keyword>
<dbReference type="InterPro" id="IPR008201">
    <property type="entry name" value="HepT-like"/>
</dbReference>
<dbReference type="EMBL" id="CP095075">
    <property type="protein sequence ID" value="UOR10759.1"/>
    <property type="molecule type" value="Genomic_DNA"/>
</dbReference>
<evidence type="ECO:0000256" key="3">
    <source>
        <dbReference type="ARBA" id="ARBA00022801"/>
    </source>
</evidence>
<reference evidence="5" key="1">
    <citation type="submission" date="2022-04" db="EMBL/GenBank/DDBJ databases">
        <title>Halobacillus sp. isolated from saltern.</title>
        <authorList>
            <person name="Won M."/>
            <person name="Lee C.-M."/>
            <person name="Woen H.-Y."/>
            <person name="Kwon S.-W."/>
        </authorList>
    </citation>
    <scope>NUCLEOTIDE SEQUENCE</scope>
    <source>
        <strain evidence="5">SSHM10-5</strain>
    </source>
</reference>
<evidence type="ECO:0000256" key="2">
    <source>
        <dbReference type="ARBA" id="ARBA00022722"/>
    </source>
</evidence>
<dbReference type="Pfam" id="PF01934">
    <property type="entry name" value="HepT-like"/>
    <property type="match status" value="1"/>
</dbReference>
<protein>
    <submittedName>
        <fullName evidence="5">DUF86 domain-containing protein</fullName>
    </submittedName>
</protein>
<organism evidence="5 6">
    <name type="scientific">Halobacillus amylolyticus</name>
    <dbReference type="NCBI Taxonomy" id="2932259"/>
    <lineage>
        <taxon>Bacteria</taxon>
        <taxon>Bacillati</taxon>
        <taxon>Bacillota</taxon>
        <taxon>Bacilli</taxon>
        <taxon>Bacillales</taxon>
        <taxon>Bacillaceae</taxon>
        <taxon>Halobacillus</taxon>
    </lineage>
</organism>
<dbReference type="NCBIfam" id="NF047751">
    <property type="entry name" value="HepT_toxin"/>
    <property type="match status" value="1"/>
</dbReference>
<sequence length="113" mass="12947">MSNKASVIERCLQRINEEYEGDPDHLKNFTKQDSIILNLRRAYEASIGLAMYIVDEEKLGVTQTSREAFTFLESSKMISPSLSKNMKSISVILHGLQSVFLNIDKEDYLLRCK</sequence>
<keyword evidence="2" id="KW-0540">Nuclease</keyword>
<comment type="similarity">
    <text evidence="4">Belongs to the HepT RNase toxin family.</text>
</comment>
<evidence type="ECO:0000313" key="6">
    <source>
        <dbReference type="Proteomes" id="UP000830326"/>
    </source>
</evidence>
<dbReference type="InterPro" id="IPR037038">
    <property type="entry name" value="HepT-like_sf"/>
</dbReference>